<name>A0A261FQ63_9BIFI</name>
<keyword evidence="3" id="KW-0808">Transferase</keyword>
<feature type="transmembrane region" description="Helical" evidence="1">
    <location>
        <begin position="181"/>
        <end position="198"/>
    </location>
</feature>
<evidence type="ECO:0000313" key="4">
    <source>
        <dbReference type="Proteomes" id="UP000216352"/>
    </source>
</evidence>
<reference evidence="3 4" key="1">
    <citation type="journal article" date="2017" name="BMC Genomics">
        <title>Comparative genomic and phylogenomic analyses of the Bifidobacteriaceae family.</title>
        <authorList>
            <person name="Lugli G.A."/>
            <person name="Milani C."/>
            <person name="Turroni F."/>
            <person name="Duranti S."/>
            <person name="Mancabelli L."/>
            <person name="Mangifesta M."/>
            <person name="Ferrario C."/>
            <person name="Modesto M."/>
            <person name="Mattarelli P."/>
            <person name="Jiri K."/>
            <person name="van Sinderen D."/>
            <person name="Ventura M."/>
        </authorList>
    </citation>
    <scope>NUCLEOTIDE SEQUENCE [LARGE SCALE GENOMIC DNA]</scope>
    <source>
        <strain evidence="3 4">DSM 28807</strain>
    </source>
</reference>
<dbReference type="InterPro" id="IPR052734">
    <property type="entry name" value="Nod_factor_acetyltransferase"/>
</dbReference>
<evidence type="ECO:0000256" key="1">
    <source>
        <dbReference type="SAM" id="Phobius"/>
    </source>
</evidence>
<dbReference type="OrthoDB" id="6623990at2"/>
<dbReference type="PANTHER" id="PTHR37312:SF1">
    <property type="entry name" value="MEMBRANE-BOUND ACYLTRANSFERASE YKRP-RELATED"/>
    <property type="match status" value="1"/>
</dbReference>
<keyword evidence="4" id="KW-1185">Reference proteome</keyword>
<dbReference type="AlphaFoldDB" id="A0A261FQ63"/>
<feature type="transmembrane region" description="Helical" evidence="1">
    <location>
        <begin position="210"/>
        <end position="228"/>
    </location>
</feature>
<evidence type="ECO:0000313" key="3">
    <source>
        <dbReference type="EMBL" id="OZG61320.1"/>
    </source>
</evidence>
<feature type="transmembrane region" description="Helical" evidence="1">
    <location>
        <begin position="44"/>
        <end position="61"/>
    </location>
</feature>
<keyword evidence="3" id="KW-0012">Acyltransferase</keyword>
<dbReference type="InterPro" id="IPR002656">
    <property type="entry name" value="Acyl_transf_3_dom"/>
</dbReference>
<sequence>MNNQSVSSRQNSLGRIAWVDYGKGFAMILVFWGHTLCPDMVRDFFYAFHMPLFFFLSGYVFSVKHYNSLKAFVIKRIRTLLIPGFVFGVVTIIIVYINGMIIGEPYSFSLIQYLIGIVAEIRGGSYGVIPWFFTSLFLIDVSMYIFERFISSSIKMQILFGIVFSLVGYCYSIYIGHILPWAIETAASGLLFFIAGKAMRSIGKDIEKRLSVLPLILFCGVVTELSVLLNRYVTGEHVDIYLNEYGSYPFYILGAFAGIAFSIGLMIRLESSSSLMPLSTIMTYIGSNSLIYYSFNNVLLLVCEELLGLFIDMDSSMMGFEQTILGLFIVISACLLCVPIVTVINHFFPEILGKRGIDRGIGYGK</sequence>
<feature type="transmembrane region" description="Helical" evidence="1">
    <location>
        <begin position="12"/>
        <end position="32"/>
    </location>
</feature>
<keyword evidence="1" id="KW-0472">Membrane</keyword>
<dbReference type="EMBL" id="MWWX01000010">
    <property type="protein sequence ID" value="OZG61320.1"/>
    <property type="molecule type" value="Genomic_DNA"/>
</dbReference>
<gene>
    <name evidence="3" type="ORF">BLEM_1532</name>
</gene>
<accession>A0A261FQ63</accession>
<dbReference type="RefSeq" id="WP_072723525.1">
    <property type="nucleotide sequence ID" value="NZ_BDIS01000001.1"/>
</dbReference>
<feature type="transmembrane region" description="Helical" evidence="1">
    <location>
        <begin position="323"/>
        <end position="348"/>
    </location>
</feature>
<feature type="transmembrane region" description="Helical" evidence="1">
    <location>
        <begin position="81"/>
        <end position="103"/>
    </location>
</feature>
<proteinExistence type="predicted"/>
<comment type="caution">
    <text evidence="3">The sequence shown here is derived from an EMBL/GenBank/DDBJ whole genome shotgun (WGS) entry which is preliminary data.</text>
</comment>
<dbReference type="Pfam" id="PF01757">
    <property type="entry name" value="Acyl_transf_3"/>
    <property type="match status" value="1"/>
</dbReference>
<dbReference type="STRING" id="1603886.GCA_001895165_00148"/>
<protein>
    <submittedName>
        <fullName evidence="3">Acyltransferase</fullName>
    </submittedName>
</protein>
<keyword evidence="1" id="KW-0812">Transmembrane</keyword>
<feature type="transmembrane region" description="Helical" evidence="1">
    <location>
        <begin position="290"/>
        <end position="311"/>
    </location>
</feature>
<feature type="domain" description="Acyltransferase 3" evidence="2">
    <location>
        <begin position="16"/>
        <end position="337"/>
    </location>
</feature>
<organism evidence="3 4">
    <name type="scientific">Bifidobacterium lemurum</name>
    <dbReference type="NCBI Taxonomy" id="1603886"/>
    <lineage>
        <taxon>Bacteria</taxon>
        <taxon>Bacillati</taxon>
        <taxon>Actinomycetota</taxon>
        <taxon>Actinomycetes</taxon>
        <taxon>Bifidobacteriales</taxon>
        <taxon>Bifidobacteriaceae</taxon>
        <taxon>Bifidobacterium</taxon>
    </lineage>
</organism>
<feature type="transmembrane region" description="Helical" evidence="1">
    <location>
        <begin position="123"/>
        <end position="146"/>
    </location>
</feature>
<dbReference type="PANTHER" id="PTHR37312">
    <property type="entry name" value="MEMBRANE-BOUND ACYLTRANSFERASE YKRP-RELATED"/>
    <property type="match status" value="1"/>
</dbReference>
<dbReference type="Proteomes" id="UP000216352">
    <property type="component" value="Unassembled WGS sequence"/>
</dbReference>
<feature type="transmembrane region" description="Helical" evidence="1">
    <location>
        <begin position="158"/>
        <end position="175"/>
    </location>
</feature>
<dbReference type="GO" id="GO:0016747">
    <property type="term" value="F:acyltransferase activity, transferring groups other than amino-acyl groups"/>
    <property type="evidence" value="ECO:0007669"/>
    <property type="project" value="InterPro"/>
</dbReference>
<evidence type="ECO:0000259" key="2">
    <source>
        <dbReference type="Pfam" id="PF01757"/>
    </source>
</evidence>
<feature type="transmembrane region" description="Helical" evidence="1">
    <location>
        <begin position="248"/>
        <end position="269"/>
    </location>
</feature>
<keyword evidence="1" id="KW-1133">Transmembrane helix</keyword>